<gene>
    <name evidence="2" type="primary">cheW</name>
    <name evidence="2" type="ORF">GPLA_3459</name>
</gene>
<dbReference type="Proteomes" id="UP000006322">
    <property type="component" value="Unassembled WGS sequence"/>
</dbReference>
<sequence length="257" mass="28690">MSKKIVGKKDVMEEYLSSLLTEDVAQKEPLEQVSRLLDSASVLLSDMPEANDITQEQTVSYNMRRERPQEQVGQADDDLSLPAEPELVPEAQASIDAAANLAAQDTGMYTQPFQALIFEVAGLSLALPLTELGGIHQLADVTPLIGKPKWFKGVMLHRDEKMNVVDTAMWVMPDKCNEQLADSATNKYLIMLDDSGWGLACERIIDTVTLQPDDVKWRKFDGKRTWLSGMVKKKMCALVNVKQLIRLLHQGMNSNDN</sequence>
<accession>K7A064</accession>
<dbReference type="PROSITE" id="PS50851">
    <property type="entry name" value="CHEW"/>
    <property type="match status" value="1"/>
</dbReference>
<keyword evidence="3" id="KW-1185">Reference proteome</keyword>
<reference evidence="3" key="1">
    <citation type="journal article" date="2014" name="Environ. Microbiol.">
        <title>Comparative genomics of the marine bacterial genus Glaciecola reveals the high degree of genomic diversity and genomic characteristic for cold adaptation.</title>
        <authorList>
            <person name="Qin Q.L."/>
            <person name="Xie B.B."/>
            <person name="Yu Y."/>
            <person name="Shu Y.L."/>
            <person name="Rong J.C."/>
            <person name="Zhang Y.J."/>
            <person name="Zhao D.L."/>
            <person name="Chen X.L."/>
            <person name="Zhang X.Y."/>
            <person name="Chen B."/>
            <person name="Zhou B.C."/>
            <person name="Zhang Y.Z."/>
        </authorList>
    </citation>
    <scope>NUCLEOTIDE SEQUENCE [LARGE SCALE GENOMIC DNA]</scope>
    <source>
        <strain evidence="3">LMG 21857</strain>
    </source>
</reference>
<name>K7A064_9ALTE</name>
<dbReference type="InterPro" id="IPR014506">
    <property type="entry name" value="UCP020479_CheW"/>
</dbReference>
<dbReference type="GO" id="GO:0007165">
    <property type="term" value="P:signal transduction"/>
    <property type="evidence" value="ECO:0007669"/>
    <property type="project" value="InterPro"/>
</dbReference>
<dbReference type="Pfam" id="PF01584">
    <property type="entry name" value="CheW"/>
    <property type="match status" value="1"/>
</dbReference>
<dbReference type="Gene3D" id="2.40.50.180">
    <property type="entry name" value="CheA-289, Domain 4"/>
    <property type="match status" value="1"/>
</dbReference>
<evidence type="ECO:0000259" key="1">
    <source>
        <dbReference type="PROSITE" id="PS50851"/>
    </source>
</evidence>
<dbReference type="EMBL" id="BAER01000107">
    <property type="protein sequence ID" value="GAC34348.1"/>
    <property type="molecule type" value="Genomic_DNA"/>
</dbReference>
<dbReference type="STRING" id="1129793.GPLA_3459"/>
<dbReference type="SMART" id="SM00260">
    <property type="entry name" value="CheW"/>
    <property type="match status" value="1"/>
</dbReference>
<evidence type="ECO:0000313" key="2">
    <source>
        <dbReference type="EMBL" id="GAC34348.1"/>
    </source>
</evidence>
<dbReference type="RefSeq" id="WP_007106113.1">
    <property type="nucleotide sequence ID" value="NZ_BAER01000107.1"/>
</dbReference>
<feature type="domain" description="CheW-like" evidence="1">
    <location>
        <begin position="112"/>
        <end position="250"/>
    </location>
</feature>
<dbReference type="Gene3D" id="2.30.30.40">
    <property type="entry name" value="SH3 Domains"/>
    <property type="match status" value="1"/>
</dbReference>
<comment type="caution">
    <text evidence="2">The sequence shown here is derived from an EMBL/GenBank/DDBJ whole genome shotgun (WGS) entry which is preliminary data.</text>
</comment>
<dbReference type="InterPro" id="IPR036061">
    <property type="entry name" value="CheW-like_dom_sf"/>
</dbReference>
<evidence type="ECO:0000313" key="3">
    <source>
        <dbReference type="Proteomes" id="UP000006322"/>
    </source>
</evidence>
<dbReference type="GO" id="GO:0006935">
    <property type="term" value="P:chemotaxis"/>
    <property type="evidence" value="ECO:0007669"/>
    <property type="project" value="InterPro"/>
</dbReference>
<proteinExistence type="predicted"/>
<organism evidence="2 3">
    <name type="scientific">Paraglaciecola polaris LMG 21857</name>
    <dbReference type="NCBI Taxonomy" id="1129793"/>
    <lineage>
        <taxon>Bacteria</taxon>
        <taxon>Pseudomonadati</taxon>
        <taxon>Pseudomonadota</taxon>
        <taxon>Gammaproteobacteria</taxon>
        <taxon>Alteromonadales</taxon>
        <taxon>Alteromonadaceae</taxon>
        <taxon>Paraglaciecola</taxon>
    </lineage>
</organism>
<dbReference type="SUPFAM" id="SSF50341">
    <property type="entry name" value="CheW-like"/>
    <property type="match status" value="1"/>
</dbReference>
<dbReference type="InterPro" id="IPR002545">
    <property type="entry name" value="CheW-lke_dom"/>
</dbReference>
<protein>
    <submittedName>
        <fullName evidence="2">Purine-binding chemotaxis protein CheW</fullName>
    </submittedName>
</protein>
<dbReference type="AlphaFoldDB" id="K7A064"/>
<dbReference type="PIRSF" id="PIRSF020479">
    <property type="entry name" value="UCP020479_CheW"/>
    <property type="match status" value="1"/>
</dbReference>